<dbReference type="EMBL" id="JAEPCR010000084">
    <property type="protein sequence ID" value="MCG7979778.1"/>
    <property type="molecule type" value="Genomic_DNA"/>
</dbReference>
<dbReference type="Pfam" id="PF15594">
    <property type="entry name" value="Imm50"/>
    <property type="match status" value="1"/>
</dbReference>
<comment type="caution">
    <text evidence="1">The sequence shown here is derived from an EMBL/GenBank/DDBJ whole genome shotgun (WGS) entry which is preliminary data.</text>
</comment>
<gene>
    <name evidence="1" type="ORF">JAY77_16735</name>
</gene>
<dbReference type="InterPro" id="IPR028957">
    <property type="entry name" value="Imm50"/>
</dbReference>
<reference evidence="1" key="1">
    <citation type="journal article" date="2021" name="Proc. Natl. Acad. Sci. U.S.A.">
        <title>Global biogeography of chemosynthetic symbionts reveals both localized and globally distributed symbiont groups. .</title>
        <authorList>
            <person name="Osvatic J.T."/>
            <person name="Wilkins L.G.E."/>
            <person name="Leibrecht L."/>
            <person name="Leray M."/>
            <person name="Zauner S."/>
            <person name="Polzin J."/>
            <person name="Camacho Y."/>
            <person name="Gros O."/>
            <person name="van Gils J.A."/>
            <person name="Eisen J.A."/>
            <person name="Petersen J.M."/>
            <person name="Yuen B."/>
        </authorList>
    </citation>
    <scope>NUCLEOTIDE SEQUENCE</scope>
    <source>
        <strain evidence="1">MAGclacostrist055</strain>
    </source>
</reference>
<sequence length="135" mass="15323">MNIVQAEIVEDEYGEWPSFHDAEIIKITLKRGEKPGKYANLAADINLYYTKSINVGTSLYETIKLKDNVISFEFYGVDNLNLEGFNHQNVIDELHVKEGKNGYSVEFESIFGVQASFQCEDIAVLGMVSKDEYRA</sequence>
<organism evidence="1 2">
    <name type="scientific">Candidatus Thiodiazotropha taylori</name>
    <dbReference type="NCBI Taxonomy" id="2792791"/>
    <lineage>
        <taxon>Bacteria</taxon>
        <taxon>Pseudomonadati</taxon>
        <taxon>Pseudomonadota</taxon>
        <taxon>Gammaproteobacteria</taxon>
        <taxon>Chromatiales</taxon>
        <taxon>Sedimenticolaceae</taxon>
        <taxon>Candidatus Thiodiazotropha</taxon>
    </lineage>
</organism>
<evidence type="ECO:0000313" key="1">
    <source>
        <dbReference type="EMBL" id="MCG7979778.1"/>
    </source>
</evidence>
<dbReference type="AlphaFoldDB" id="A0A9E4NM84"/>
<accession>A0A9E4NM84</accession>
<dbReference type="Proteomes" id="UP000886674">
    <property type="component" value="Unassembled WGS sequence"/>
</dbReference>
<evidence type="ECO:0000313" key="2">
    <source>
        <dbReference type="Proteomes" id="UP000886674"/>
    </source>
</evidence>
<name>A0A9E4NM84_9GAMM</name>
<proteinExistence type="predicted"/>
<protein>
    <submittedName>
        <fullName evidence="1">Immunity 50 family protein</fullName>
    </submittedName>
</protein>